<name>A0A067D969_CITSI</name>
<evidence type="ECO:0000313" key="2">
    <source>
        <dbReference type="Proteomes" id="UP000027120"/>
    </source>
</evidence>
<protein>
    <submittedName>
        <fullName evidence="1">Uncharacterized protein</fullName>
    </submittedName>
</protein>
<dbReference type="EMBL" id="KK788746">
    <property type="protein sequence ID" value="KDO38100.1"/>
    <property type="molecule type" value="Genomic_DNA"/>
</dbReference>
<organism evidence="1 2">
    <name type="scientific">Citrus sinensis</name>
    <name type="common">Sweet orange</name>
    <name type="synonym">Citrus aurantium var. sinensis</name>
    <dbReference type="NCBI Taxonomy" id="2711"/>
    <lineage>
        <taxon>Eukaryota</taxon>
        <taxon>Viridiplantae</taxon>
        <taxon>Streptophyta</taxon>
        <taxon>Embryophyta</taxon>
        <taxon>Tracheophyta</taxon>
        <taxon>Spermatophyta</taxon>
        <taxon>Magnoliopsida</taxon>
        <taxon>eudicotyledons</taxon>
        <taxon>Gunneridae</taxon>
        <taxon>Pentapetalae</taxon>
        <taxon>rosids</taxon>
        <taxon>malvids</taxon>
        <taxon>Sapindales</taxon>
        <taxon>Rutaceae</taxon>
        <taxon>Aurantioideae</taxon>
        <taxon>Citrus</taxon>
    </lineage>
</organism>
<keyword evidence="2" id="KW-1185">Reference proteome</keyword>
<dbReference type="PANTHER" id="PTHR33625">
    <property type="entry name" value="OS08G0179900 PROTEIN"/>
    <property type="match status" value="1"/>
</dbReference>
<accession>A0A067D969</accession>
<dbReference type="STRING" id="2711.A0A067D969"/>
<sequence>MFFFPLFQRMVISLSSDKAVWNAVLNNEAVQELKESFNAVARLAELYYIGKWEQPGTSAASVFACSSF</sequence>
<dbReference type="AlphaFoldDB" id="A0A067D969"/>
<dbReference type="PANTHER" id="PTHR33625:SF3">
    <property type="entry name" value="OS04G0550700 PROTEIN"/>
    <property type="match status" value="1"/>
</dbReference>
<evidence type="ECO:0000313" key="1">
    <source>
        <dbReference type="EMBL" id="KDO38100.1"/>
    </source>
</evidence>
<dbReference type="Proteomes" id="UP000027120">
    <property type="component" value="Unassembled WGS sequence"/>
</dbReference>
<reference evidence="1 2" key="1">
    <citation type="submission" date="2014-04" db="EMBL/GenBank/DDBJ databases">
        <authorList>
            <consortium name="International Citrus Genome Consortium"/>
            <person name="Gmitter F."/>
            <person name="Chen C."/>
            <person name="Farmerie W."/>
            <person name="Harkins T."/>
            <person name="Desany B."/>
            <person name="Mohiuddin M."/>
            <person name="Kodira C."/>
            <person name="Borodovsky M."/>
            <person name="Lomsadze A."/>
            <person name="Burns P."/>
            <person name="Jenkins J."/>
            <person name="Prochnik S."/>
            <person name="Shu S."/>
            <person name="Chapman J."/>
            <person name="Pitluck S."/>
            <person name="Schmutz J."/>
            <person name="Rokhsar D."/>
        </authorList>
    </citation>
    <scope>NUCLEOTIDE SEQUENCE</scope>
</reference>
<gene>
    <name evidence="1" type="ORF">CISIN_1g035288mg</name>
</gene>
<proteinExistence type="predicted"/>